<protein>
    <submittedName>
        <fullName evidence="3">Uncharacterized protein</fullName>
    </submittedName>
</protein>
<dbReference type="AlphaFoldDB" id="A0A8H6XTQ7"/>
<keyword evidence="2" id="KW-1133">Transmembrane helix</keyword>
<dbReference type="OrthoDB" id="2905268at2759"/>
<evidence type="ECO:0000313" key="4">
    <source>
        <dbReference type="Proteomes" id="UP000620124"/>
    </source>
</evidence>
<feature type="transmembrane region" description="Helical" evidence="2">
    <location>
        <begin position="139"/>
        <end position="160"/>
    </location>
</feature>
<feature type="region of interest" description="Disordered" evidence="1">
    <location>
        <begin position="301"/>
        <end position="320"/>
    </location>
</feature>
<keyword evidence="4" id="KW-1185">Reference proteome</keyword>
<evidence type="ECO:0000256" key="2">
    <source>
        <dbReference type="SAM" id="Phobius"/>
    </source>
</evidence>
<feature type="transmembrane region" description="Helical" evidence="2">
    <location>
        <begin position="60"/>
        <end position="79"/>
    </location>
</feature>
<accession>A0A8H6XTQ7</accession>
<feature type="transmembrane region" description="Helical" evidence="2">
    <location>
        <begin position="113"/>
        <end position="132"/>
    </location>
</feature>
<organism evidence="3 4">
    <name type="scientific">Mycena venus</name>
    <dbReference type="NCBI Taxonomy" id="2733690"/>
    <lineage>
        <taxon>Eukaryota</taxon>
        <taxon>Fungi</taxon>
        <taxon>Dikarya</taxon>
        <taxon>Basidiomycota</taxon>
        <taxon>Agaricomycotina</taxon>
        <taxon>Agaricomycetes</taxon>
        <taxon>Agaricomycetidae</taxon>
        <taxon>Agaricales</taxon>
        <taxon>Marasmiineae</taxon>
        <taxon>Mycenaceae</taxon>
        <taxon>Mycena</taxon>
    </lineage>
</organism>
<reference evidence="3" key="1">
    <citation type="submission" date="2020-05" db="EMBL/GenBank/DDBJ databases">
        <title>Mycena genomes resolve the evolution of fungal bioluminescence.</title>
        <authorList>
            <person name="Tsai I.J."/>
        </authorList>
    </citation>
    <scope>NUCLEOTIDE SEQUENCE</scope>
    <source>
        <strain evidence="3">CCC161011</strain>
    </source>
</reference>
<evidence type="ECO:0000313" key="3">
    <source>
        <dbReference type="EMBL" id="KAF7347027.1"/>
    </source>
</evidence>
<name>A0A8H6XTQ7_9AGAR</name>
<feature type="transmembrane region" description="Helical" evidence="2">
    <location>
        <begin position="223"/>
        <end position="248"/>
    </location>
</feature>
<dbReference type="EMBL" id="JACAZI010000012">
    <property type="protein sequence ID" value="KAF7347027.1"/>
    <property type="molecule type" value="Genomic_DNA"/>
</dbReference>
<keyword evidence="2" id="KW-0812">Transmembrane</keyword>
<proteinExistence type="predicted"/>
<feature type="transmembrane region" description="Helical" evidence="2">
    <location>
        <begin position="27"/>
        <end position="48"/>
    </location>
</feature>
<keyword evidence="2" id="KW-0472">Membrane</keyword>
<sequence length="339" mass="37284">MSASGSFAPPGETASDLWVERSNLNGVILSGVGYGILFTLTFQTLFLLIQQPKSKTSWSLIGYISLVFTLATLGFAGNAKFNQQTYIDDRNIPGGPNAFTAEFYSEWVNMMSFGSYVLMSWLADGLVLWRFTLIWEKKYWFALFPSLIFLGSISSSIALLVSMTRPGADFWTQEAVKFGIAYWSLSISLNIILTVLIAGRIWFTRKRIVQALGRQHSGSYISIAAMLIESASLYSGWSMVFLICYARNTPLQNILLPPLGQVQGIAPMLILFRVAQGRAWSETTLHTTTISGRRKGNTTIPLTDLSTTVGGPGNSRDGFKISVTTESVSQWDGGKDASV</sequence>
<evidence type="ECO:0000256" key="1">
    <source>
        <dbReference type="SAM" id="MobiDB-lite"/>
    </source>
</evidence>
<gene>
    <name evidence="3" type="ORF">MVEN_01456100</name>
</gene>
<dbReference type="Proteomes" id="UP000620124">
    <property type="component" value="Unassembled WGS sequence"/>
</dbReference>
<comment type="caution">
    <text evidence="3">The sequence shown here is derived from an EMBL/GenBank/DDBJ whole genome shotgun (WGS) entry which is preliminary data.</text>
</comment>
<feature type="transmembrane region" description="Helical" evidence="2">
    <location>
        <begin position="180"/>
        <end position="203"/>
    </location>
</feature>